<evidence type="ECO:0008006" key="4">
    <source>
        <dbReference type="Google" id="ProtNLM"/>
    </source>
</evidence>
<sequence length="121" mass="13777">MLKKVFLILSTIISIPVLSSESKVPLTTTYVFCSPYNDRPNWRWAVDSNNNYVTASGYWKIIHYAVKAKNVPNCKPFSYVFVITPSEFNRVSSFCKNAEYTQPADHSTSSWFAFSVDGRST</sequence>
<dbReference type="Proteomes" id="UP000291236">
    <property type="component" value="Chromosome"/>
</dbReference>
<feature type="chain" id="PRO_5020976953" description="Secreted protein" evidence="1">
    <location>
        <begin position="20"/>
        <end position="121"/>
    </location>
</feature>
<accession>A0A4P2VL76</accession>
<organism evidence="2 3">
    <name type="scientific">Fluviispira sanaruensis</name>
    <dbReference type="NCBI Taxonomy" id="2493639"/>
    <lineage>
        <taxon>Bacteria</taxon>
        <taxon>Pseudomonadati</taxon>
        <taxon>Bdellovibrionota</taxon>
        <taxon>Oligoflexia</taxon>
        <taxon>Silvanigrellales</taxon>
        <taxon>Silvanigrellaceae</taxon>
        <taxon>Fluviispira</taxon>
    </lineage>
</organism>
<proteinExistence type="predicted"/>
<feature type="signal peptide" evidence="1">
    <location>
        <begin position="1"/>
        <end position="19"/>
    </location>
</feature>
<evidence type="ECO:0000313" key="2">
    <source>
        <dbReference type="EMBL" id="BBH52694.1"/>
    </source>
</evidence>
<evidence type="ECO:0000313" key="3">
    <source>
        <dbReference type="Proteomes" id="UP000291236"/>
    </source>
</evidence>
<dbReference type="KEGG" id="sbf:JCM31447_11360"/>
<reference evidence="2 3" key="1">
    <citation type="submission" date="2018-12" db="EMBL/GenBank/DDBJ databases">
        <title>Rubrispira sanarue gen. nov., sp., nov., a member of the order Silvanigrellales, isolated from a brackish lake in Hamamatsu Japan.</title>
        <authorList>
            <person name="Maejima Y."/>
            <person name="Iino T."/>
            <person name="Muraguchi Y."/>
            <person name="Fukuda K."/>
            <person name="Nojiri H."/>
            <person name="Ohkuma M."/>
            <person name="Moriuchi R."/>
            <person name="Dohra H."/>
            <person name="Kimbara K."/>
            <person name="Shintani M."/>
        </authorList>
    </citation>
    <scope>NUCLEOTIDE SEQUENCE [LARGE SCALE GENOMIC DNA]</scope>
    <source>
        <strain evidence="2 3">RF1110005</strain>
    </source>
</reference>
<dbReference type="AlphaFoldDB" id="A0A4P2VL76"/>
<keyword evidence="1" id="KW-0732">Signal</keyword>
<evidence type="ECO:0000256" key="1">
    <source>
        <dbReference type="SAM" id="SignalP"/>
    </source>
</evidence>
<gene>
    <name evidence="2" type="ORF">JCM31447_11360</name>
</gene>
<dbReference type="EMBL" id="AP019368">
    <property type="protein sequence ID" value="BBH52694.1"/>
    <property type="molecule type" value="Genomic_DNA"/>
</dbReference>
<name>A0A4P2VL76_FLUSA</name>
<keyword evidence="3" id="KW-1185">Reference proteome</keyword>
<protein>
    <recommendedName>
        <fullName evidence="4">Secreted protein</fullName>
    </recommendedName>
</protein>